<protein>
    <submittedName>
        <fullName evidence="2">Uncharacterized protein</fullName>
    </submittedName>
</protein>
<evidence type="ECO:0000313" key="3">
    <source>
        <dbReference type="Proteomes" id="UP000198854"/>
    </source>
</evidence>
<feature type="transmembrane region" description="Helical" evidence="1">
    <location>
        <begin position="6"/>
        <end position="26"/>
    </location>
</feature>
<keyword evidence="1" id="KW-0812">Transmembrane</keyword>
<dbReference type="Proteomes" id="UP000198854">
    <property type="component" value="Unassembled WGS sequence"/>
</dbReference>
<reference evidence="2 3" key="1">
    <citation type="submission" date="2016-10" db="EMBL/GenBank/DDBJ databases">
        <authorList>
            <person name="de Groot N.N."/>
        </authorList>
    </citation>
    <scope>NUCLEOTIDE SEQUENCE [LARGE SCALE GENOMIC DNA]</scope>
    <source>
        <strain evidence="2 3">CGMCC 1.10228</strain>
    </source>
</reference>
<evidence type="ECO:0000256" key="1">
    <source>
        <dbReference type="SAM" id="Phobius"/>
    </source>
</evidence>
<keyword evidence="1" id="KW-0472">Membrane</keyword>
<dbReference type="AlphaFoldDB" id="A0A1G8G9Z1"/>
<evidence type="ECO:0000313" key="2">
    <source>
        <dbReference type="EMBL" id="SDH91116.1"/>
    </source>
</evidence>
<keyword evidence="3" id="KW-1185">Reference proteome</keyword>
<organism evidence="2 3">
    <name type="scientific">Vibrio xiamenensis</name>
    <dbReference type="NCBI Taxonomy" id="861298"/>
    <lineage>
        <taxon>Bacteria</taxon>
        <taxon>Pseudomonadati</taxon>
        <taxon>Pseudomonadota</taxon>
        <taxon>Gammaproteobacteria</taxon>
        <taxon>Vibrionales</taxon>
        <taxon>Vibrionaceae</taxon>
        <taxon>Vibrio</taxon>
    </lineage>
</organism>
<accession>A0A1G8G9Z1</accession>
<dbReference type="EMBL" id="FNDD01000035">
    <property type="protein sequence ID" value="SDH91116.1"/>
    <property type="molecule type" value="Genomic_DNA"/>
</dbReference>
<proteinExistence type="predicted"/>
<gene>
    <name evidence="2" type="ORF">SAMN04488136_13555</name>
</gene>
<sequence length="65" mass="6857">MNISLTVISQAIIGLVIVMTLLGYYLGKRKTATPKTTAAMAGASALLPPVALIFLLVLITKDDIK</sequence>
<keyword evidence="1" id="KW-1133">Transmembrane helix</keyword>
<feature type="transmembrane region" description="Helical" evidence="1">
    <location>
        <begin position="38"/>
        <end position="59"/>
    </location>
</feature>
<name>A0A1G8G9Z1_9VIBR</name>
<dbReference type="STRING" id="861298.SAMN04488136_13555"/>